<evidence type="ECO:0000313" key="9">
    <source>
        <dbReference type="Proteomes" id="UP000002218"/>
    </source>
</evidence>
<protein>
    <recommendedName>
        <fullName evidence="7">Integral membrane bound transporter domain-containing protein</fullName>
    </recommendedName>
</protein>
<keyword evidence="2 6" id="KW-0812">Transmembrane</keyword>
<dbReference type="eggNOG" id="COG4129">
    <property type="taxonomic scope" value="Bacteria"/>
</dbReference>
<dbReference type="Pfam" id="PF13515">
    <property type="entry name" value="FUSC_2"/>
    <property type="match status" value="1"/>
</dbReference>
<keyword evidence="9" id="KW-1185">Reference proteome</keyword>
<accession>C8XBD6</accession>
<dbReference type="InterPro" id="IPR049453">
    <property type="entry name" value="Memb_transporter_dom"/>
</dbReference>
<evidence type="ECO:0000256" key="5">
    <source>
        <dbReference type="SAM" id="Coils"/>
    </source>
</evidence>
<name>C8XBD6_NAKMY</name>
<comment type="subcellular location">
    <subcellularLocation>
        <location evidence="1">Membrane</location>
        <topology evidence="1">Multi-pass membrane protein</topology>
    </subcellularLocation>
</comment>
<evidence type="ECO:0000256" key="1">
    <source>
        <dbReference type="ARBA" id="ARBA00004141"/>
    </source>
</evidence>
<keyword evidence="5" id="KW-0175">Coiled coil</keyword>
<evidence type="ECO:0000313" key="8">
    <source>
        <dbReference type="EMBL" id="ACV77398.1"/>
    </source>
</evidence>
<reference evidence="8" key="1">
    <citation type="journal article" date="2010" name="Stand. Genomic Sci.">
        <title>Complete genome sequence of Nakamurella multipartita type strain (Y-104).</title>
        <authorList>
            <person name="Tice H."/>
            <person name="Mayilraj S."/>
            <person name="Sims D."/>
            <person name="Lapidus A."/>
            <person name="Nolan M."/>
            <person name="Lucas S."/>
            <person name="Glavina Del Rio T."/>
            <person name="Copeland A."/>
            <person name="Cheng J.F."/>
            <person name="Meincke L."/>
            <person name="Bruce D."/>
            <person name="Goodwin L."/>
            <person name="Pitluck S."/>
            <person name="Ivanova N."/>
            <person name="Mavromatis K."/>
            <person name="Ovchinnikova G."/>
            <person name="Pati A."/>
            <person name="Chen A."/>
            <person name="Palaniappan K."/>
            <person name="Land M."/>
            <person name="Hauser L."/>
            <person name="Chang Y.J."/>
            <person name="Jeffries C.D."/>
            <person name="Detter J.C."/>
            <person name="Brettin T."/>
            <person name="Rohde M."/>
            <person name="Goker M."/>
            <person name="Bristow J."/>
            <person name="Eisen J.A."/>
            <person name="Markowitz V."/>
            <person name="Hugenholtz P."/>
            <person name="Kyrpides N.C."/>
            <person name="Klenk H.P."/>
            <person name="Chen F."/>
        </authorList>
    </citation>
    <scope>NUCLEOTIDE SEQUENCE [LARGE SCALE GENOMIC DNA]</scope>
    <source>
        <strain evidence="8">DSM 44233</strain>
    </source>
</reference>
<evidence type="ECO:0000256" key="2">
    <source>
        <dbReference type="ARBA" id="ARBA00022692"/>
    </source>
</evidence>
<feature type="coiled-coil region" evidence="5">
    <location>
        <begin position="222"/>
        <end position="249"/>
    </location>
</feature>
<dbReference type="STRING" id="479431.Namu_0989"/>
<evidence type="ECO:0000256" key="3">
    <source>
        <dbReference type="ARBA" id="ARBA00022989"/>
    </source>
</evidence>
<dbReference type="EMBL" id="CP001737">
    <property type="protein sequence ID" value="ACV77398.1"/>
    <property type="molecule type" value="Genomic_DNA"/>
</dbReference>
<dbReference type="GO" id="GO:0016020">
    <property type="term" value="C:membrane"/>
    <property type="evidence" value="ECO:0007669"/>
    <property type="project" value="UniProtKB-SubCell"/>
</dbReference>
<evidence type="ECO:0000259" key="7">
    <source>
        <dbReference type="Pfam" id="PF13515"/>
    </source>
</evidence>
<feature type="transmembrane region" description="Helical" evidence="6">
    <location>
        <begin position="81"/>
        <end position="105"/>
    </location>
</feature>
<dbReference type="Proteomes" id="UP000002218">
    <property type="component" value="Chromosome"/>
</dbReference>
<gene>
    <name evidence="8" type="ordered locus">Namu_0989</name>
</gene>
<keyword evidence="3 6" id="KW-1133">Transmembrane helix</keyword>
<proteinExistence type="predicted"/>
<dbReference type="AlphaFoldDB" id="C8XBD6"/>
<sequence length="385" mass="40973">MAGESGAAPGNRAVRRLRSLAGLPPIDRAAFGAIARTELPQIARIVIVAAVGWQVCLWLGAQDPPIYAVLVPLVSLKSDPFSAFNLSWSRLVGVLIGLLLGLAVLRVMSPGLLAISVVLAASLLLGMLVRIGNQPNMQVAVSALLVFSNPDASAYGLTRLWETGVGTAVTALLTPFLFPADPRVAARAELAAIAQALTSGLRDATRIAGETGRSVLDGTREMLGVIERLDQAQERIRTMQAQITSAARSAGWSVLRRGALREVGRLEPTRQLAARSAVNIQAFAEEVMTFAERFDFDQDAQLRPDSLRELTEPLAQALDDALAGREYAAALARARAARQAFVAGEHTRVASITRRPLNRILEDLERAGTAEPPGSAGAVHDVAHQ</sequence>
<dbReference type="InParanoid" id="C8XBD6"/>
<dbReference type="KEGG" id="nml:Namu_0989"/>
<organism evidence="8 9">
    <name type="scientific">Nakamurella multipartita (strain ATCC 700099 / DSM 44233 / CIP 104796 / JCM 9543 / NBRC 105858 / Y-104)</name>
    <name type="common">Microsphaera multipartita</name>
    <dbReference type="NCBI Taxonomy" id="479431"/>
    <lineage>
        <taxon>Bacteria</taxon>
        <taxon>Bacillati</taxon>
        <taxon>Actinomycetota</taxon>
        <taxon>Actinomycetes</taxon>
        <taxon>Nakamurellales</taxon>
        <taxon>Nakamurellaceae</taxon>
        <taxon>Nakamurella</taxon>
    </lineage>
</organism>
<dbReference type="HOGENOM" id="CLU_717334_0_0_11"/>
<keyword evidence="4 6" id="KW-0472">Membrane</keyword>
<evidence type="ECO:0000256" key="6">
    <source>
        <dbReference type="SAM" id="Phobius"/>
    </source>
</evidence>
<feature type="domain" description="Integral membrane bound transporter" evidence="7">
    <location>
        <begin position="56"/>
        <end position="171"/>
    </location>
</feature>
<feature type="transmembrane region" description="Helical" evidence="6">
    <location>
        <begin position="112"/>
        <end position="132"/>
    </location>
</feature>
<evidence type="ECO:0000256" key="4">
    <source>
        <dbReference type="ARBA" id="ARBA00023136"/>
    </source>
</evidence>